<protein>
    <submittedName>
        <fullName evidence="13">Putative Polycomb group protein ASXL1</fullName>
    </submittedName>
</protein>
<feature type="compositionally biased region" description="Basic residues" evidence="10">
    <location>
        <begin position="872"/>
        <end position="904"/>
    </location>
</feature>
<feature type="compositionally biased region" description="Low complexity" evidence="10">
    <location>
        <begin position="1796"/>
        <end position="1812"/>
    </location>
</feature>
<feature type="region of interest" description="Disordered" evidence="10">
    <location>
        <begin position="1612"/>
        <end position="1763"/>
    </location>
</feature>
<dbReference type="GO" id="GO:0042975">
    <property type="term" value="F:peroxisome proliferator activated receptor binding"/>
    <property type="evidence" value="ECO:0007669"/>
    <property type="project" value="TreeGrafter"/>
</dbReference>
<dbReference type="GO" id="GO:0035517">
    <property type="term" value="C:PR-DUB complex"/>
    <property type="evidence" value="ECO:0007669"/>
    <property type="project" value="TreeGrafter"/>
</dbReference>
<dbReference type="GO" id="GO:0045944">
    <property type="term" value="P:positive regulation of transcription by RNA polymerase II"/>
    <property type="evidence" value="ECO:0007669"/>
    <property type="project" value="TreeGrafter"/>
</dbReference>
<dbReference type="InterPro" id="IPR024811">
    <property type="entry name" value="ASX/ASX-like"/>
</dbReference>
<feature type="compositionally biased region" description="Basic and acidic residues" evidence="10">
    <location>
        <begin position="1438"/>
        <end position="1451"/>
    </location>
</feature>
<keyword evidence="7" id="KW-0805">Transcription regulation</keyword>
<dbReference type="InterPro" id="IPR028020">
    <property type="entry name" value="ASX_DEUBAD_dom"/>
</dbReference>
<dbReference type="GO" id="GO:0008270">
    <property type="term" value="F:zinc ion binding"/>
    <property type="evidence" value="ECO:0007669"/>
    <property type="project" value="UniProtKB-KW"/>
</dbReference>
<keyword evidence="3" id="KW-0678">Repressor</keyword>
<proteinExistence type="inferred from homology"/>
<keyword evidence="11" id="KW-0812">Transmembrane</keyword>
<feature type="compositionally biased region" description="Polar residues" evidence="10">
    <location>
        <begin position="585"/>
        <end position="596"/>
    </location>
</feature>
<evidence type="ECO:0000256" key="10">
    <source>
        <dbReference type="SAM" id="MobiDB-lite"/>
    </source>
</evidence>
<evidence type="ECO:0000313" key="13">
    <source>
        <dbReference type="EMBL" id="TWW57237.1"/>
    </source>
</evidence>
<dbReference type="Pfam" id="PF13922">
    <property type="entry name" value="PHD_3"/>
    <property type="match status" value="1"/>
</dbReference>
<dbReference type="InterPro" id="IPR044867">
    <property type="entry name" value="DEUBAD_dom"/>
</dbReference>
<feature type="region of interest" description="Disordered" evidence="10">
    <location>
        <begin position="539"/>
        <end position="663"/>
    </location>
</feature>
<evidence type="ECO:0000256" key="2">
    <source>
        <dbReference type="ARBA" id="ARBA00006391"/>
    </source>
</evidence>
<reference evidence="13 14" key="1">
    <citation type="submission" date="2019-04" db="EMBL/GenBank/DDBJ databases">
        <title>Chromosome genome assembly for Takifugu flavidus.</title>
        <authorList>
            <person name="Xiao S."/>
        </authorList>
    </citation>
    <scope>NUCLEOTIDE SEQUENCE [LARGE SCALE GENOMIC DNA]</scope>
    <source>
        <strain evidence="13">HTHZ2018</strain>
        <tissue evidence="13">Muscle</tissue>
    </source>
</reference>
<feature type="transmembrane region" description="Helical" evidence="11">
    <location>
        <begin position="233"/>
        <end position="257"/>
    </location>
</feature>
<feature type="region of interest" description="Disordered" evidence="10">
    <location>
        <begin position="1793"/>
        <end position="1812"/>
    </location>
</feature>
<evidence type="ECO:0000256" key="9">
    <source>
        <dbReference type="ARBA" id="ARBA00023242"/>
    </source>
</evidence>
<feature type="compositionally biased region" description="Low complexity" evidence="10">
    <location>
        <begin position="539"/>
        <end position="577"/>
    </location>
</feature>
<sequence length="1980" mass="207159">MDVDLDGECPGPGVLLLMCPGPGVLAQVSCSGVLLLMCPAAHVSWPRCPGPCVLAHVSWPMCAAHVSWPRCAAHVSWPMCPGPCVLLLMCPAAHVSWPRCAAHVSWPRCVLMCPGPCVLAHVSWPMCPGSCVLAQVSCCSCVLAQVSCCSCVLAHVSWPRCPGSCVLDHVSWPRCPGSCVLAQVSWLMCPGPGVLLLMCPGPGVLLLMCPGPGVPLMCPGPGVLLLMCPGPGVLLLMCPGPGVLLLMCPGPGVLLLMCPGPGVLLLMCPGPCVLLLMCPGPCVLLLMCPGPGVLLLMCPGPGVLLLMCPGPGVLLLMCPGPVSRSCVLAQVSCCSCVLAQVSRSCVLAQVSCCSGVLAQVSRSCVLAQVSCCSCVLAQVSCCSCVLAQVSCCSCVLAQVSCCSCVLARCPAHVSCCSCVLAQVKQRASSTVSHVGPFREEVLENFSDAPMTPKQILHVIQTKGLKEMSCQTLVLSLLMTGCCCTAAAPHRSGTAPLACLVTMLHSQVRGDRVKNSIFFKLPGRMSLFTLKKNALQWTKTAPEPETPAEATGSSSTPASSSSTSASGSVAPPVAPTEAAEQESCDSSETTATASGDNDASVDESSSSASCSTEPPAPCSSQPQTRLSRAAGQQGRTETQHTQTRLSRSRQVSVPAGTPQGDCGGSSTVPPLFLSMDVTNLLLLLFQSGRQRKKAVMMPRVVLTPLKVNGEHVPPGPMKRNRGGLDVDFETPGSILVNTNIRALINVRTFAAFPPQSQQQLLQLLPEVDRQIGPDGMARLSSSALNNEFFTHASQSWKERLAEGEFTHEMQVRFRQEMEKEKKVEVWKEKFFEEYHGQKSGLTKEESLKLTMSDASEVSASVLDSEVGVVRSVTPKRRSVGRRRRDGRMRRRTRADLRRRARRSRCKATTSTLQATEAAEAGATLEMSSVSVGSPTADGTVVQGEVVLQAEDGVEIPAESVGGEPKATPTPEPVTMPPPTPTPTPTPSPSPSPASTSANEEQEVPVCLLPEEATPILASTSSPSSSSSSSSSTSSPASSPSSPSDRQGAFATGLDSSSSSSASSSVAVAVDPLDDAASVATSITGGTATSSRESSPSASPASTPAPSSQLKDQKRRPEESQTFPEKRPRLDDRQSFRTTIDGVSSEKPQPTTEEPRVPPIRIQLSRIKPPGVKGHPTYQICPRIVPPGEGSRRPGTGGARTLADIKARAQQARAQREAAAAVAAAGDGPPPSGVRVRPAAGVPDSSSGRRAQEHPGPIEPGGGGGGGGEEEEEEEEGERPNVDPEQHSSPSPSTTSTTLSLDPPRTPTSPLEEPAECSESAGEVQAASASTQTSSEGLADKSTGPISPRPDSLPESTQKPPPEGTERVSGKPPLVPTSIPDSLPRFGAQGVDVIHTLACQSKDQVLEKESGLGGVIQHSSQHVDPQEKPHVGPRSSQHSAVDKDDDGGTHSDSTETASDCENEGQEDHLDQDWGPQRSNQRSGQLVICSPPPHNQQPVIQAHTSGRQGHSVIQPCFPQSQDHQAPPQGLRDTNVVVKTEPGDGCRVSRHADEPIQVDLKPRGASGPARPMSTVEANNPLVTQLLQGSLPLEKVLPPHSANRLEISRGPVARHAGTRTVAPNHPDASAQTSSPDLSSTSPTGRRRSQLQPAYRNKSELNSQTGLESVAITDLHGPQPSQGATPDRLQRTMPDGPSPPHGDPCPTEVAPPVKITWRSPQAAPPPNHQQRLSPGPPVKSEATARPPCQALAKSPPIKPLHIPKKEPGSSMDSYLCGGAMEGLLNMEMTLARMAKKEHNKVSYSSTSPSSSSPSPSPASSLPFLYGKLPKGGGGAGLSYTANVSVVDNGGFSRSLADGVLQLRPRQGGLSIQAFADSAAEEVALKCSCRLKAMIMCQGCGAFCHDDCIGPSKLCVSCLVVWDRGGGDYRHLRGSTGPSSGVGPGGRRLQTPEGLHRPCHRCGGGDYRHLRGPTGPSSGVGVETTDT</sequence>
<keyword evidence="14" id="KW-1185">Reference proteome</keyword>
<feature type="compositionally biased region" description="Polar residues" evidence="10">
    <location>
        <begin position="632"/>
        <end position="650"/>
    </location>
</feature>
<dbReference type="PROSITE" id="PS51916">
    <property type="entry name" value="DEUBAD"/>
    <property type="match status" value="1"/>
</dbReference>
<keyword evidence="11" id="KW-1133">Transmembrane helix</keyword>
<feature type="compositionally biased region" description="Pro residues" evidence="10">
    <location>
        <begin position="966"/>
        <end position="990"/>
    </location>
</feature>
<keyword evidence="4" id="KW-0479">Metal-binding</keyword>
<evidence type="ECO:0000256" key="11">
    <source>
        <dbReference type="SAM" id="Phobius"/>
    </source>
</evidence>
<name>A0A5C6MV38_9TELE</name>
<evidence type="ECO:0000256" key="1">
    <source>
        <dbReference type="ARBA" id="ARBA00004123"/>
    </source>
</evidence>
<feature type="compositionally biased region" description="Low complexity" evidence="10">
    <location>
        <begin position="1016"/>
        <end position="1042"/>
    </location>
</feature>
<feature type="region of interest" description="Disordered" evidence="10">
    <location>
        <begin position="1406"/>
        <end position="1572"/>
    </location>
</feature>
<evidence type="ECO:0000256" key="4">
    <source>
        <dbReference type="ARBA" id="ARBA00022723"/>
    </source>
</evidence>
<evidence type="ECO:0000256" key="3">
    <source>
        <dbReference type="ARBA" id="ARBA00022491"/>
    </source>
</evidence>
<evidence type="ECO:0000256" key="6">
    <source>
        <dbReference type="ARBA" id="ARBA00022833"/>
    </source>
</evidence>
<evidence type="ECO:0000256" key="8">
    <source>
        <dbReference type="ARBA" id="ARBA00023163"/>
    </source>
</evidence>
<feature type="compositionally biased region" description="Low complexity" evidence="10">
    <location>
        <begin position="1323"/>
        <end position="1333"/>
    </location>
</feature>
<feature type="compositionally biased region" description="Low complexity" evidence="10">
    <location>
        <begin position="602"/>
        <end position="612"/>
    </location>
</feature>
<feature type="compositionally biased region" description="Polar residues" evidence="10">
    <location>
        <begin position="1493"/>
        <end position="1505"/>
    </location>
</feature>
<evidence type="ECO:0000256" key="7">
    <source>
        <dbReference type="ARBA" id="ARBA00023015"/>
    </source>
</evidence>
<keyword evidence="5" id="KW-0863">Zinc-finger</keyword>
<evidence type="ECO:0000256" key="5">
    <source>
        <dbReference type="ARBA" id="ARBA00022771"/>
    </source>
</evidence>
<feature type="region of interest" description="Disordered" evidence="10">
    <location>
        <begin position="872"/>
        <end position="918"/>
    </location>
</feature>
<dbReference type="PANTHER" id="PTHR13578">
    <property type="entry name" value="ADDITIONAL SEX COMBS LIKE PROTEIN ASXL"/>
    <property type="match status" value="1"/>
</dbReference>
<keyword evidence="9" id="KW-0539">Nucleus</keyword>
<feature type="compositionally biased region" description="Low complexity" evidence="10">
    <location>
        <begin position="1623"/>
        <end position="1638"/>
    </location>
</feature>
<gene>
    <name evidence="13" type="ORF">D4764_08G0012240</name>
</gene>
<feature type="compositionally biased region" description="Low complexity" evidence="10">
    <location>
        <begin position="1053"/>
        <end position="1065"/>
    </location>
</feature>
<dbReference type="GO" id="GO:0009887">
    <property type="term" value="P:animal organ morphogenesis"/>
    <property type="evidence" value="ECO:0007669"/>
    <property type="project" value="TreeGrafter"/>
</dbReference>
<organism evidence="13 14">
    <name type="scientific">Takifugu flavidus</name>
    <name type="common">sansaifugu</name>
    <dbReference type="NCBI Taxonomy" id="433684"/>
    <lineage>
        <taxon>Eukaryota</taxon>
        <taxon>Metazoa</taxon>
        <taxon>Chordata</taxon>
        <taxon>Craniata</taxon>
        <taxon>Vertebrata</taxon>
        <taxon>Euteleostomi</taxon>
        <taxon>Actinopterygii</taxon>
        <taxon>Neopterygii</taxon>
        <taxon>Teleostei</taxon>
        <taxon>Neoteleostei</taxon>
        <taxon>Acanthomorphata</taxon>
        <taxon>Eupercaria</taxon>
        <taxon>Tetraodontiformes</taxon>
        <taxon>Tetradontoidea</taxon>
        <taxon>Tetraodontidae</taxon>
        <taxon>Takifugu</taxon>
    </lineage>
</organism>
<comment type="subcellular location">
    <subcellularLocation>
        <location evidence="1">Nucleus</location>
    </subcellularLocation>
</comment>
<feature type="transmembrane region" description="Helical" evidence="11">
    <location>
        <begin position="263"/>
        <end position="286"/>
    </location>
</feature>
<comment type="similarity">
    <text evidence="2">Belongs to the Asx family.</text>
</comment>
<keyword evidence="8" id="KW-0804">Transcription</keyword>
<dbReference type="PANTHER" id="PTHR13578:SF19">
    <property type="entry name" value="POLYCOMB GROUP PROTEIN ASXL1"/>
    <property type="match status" value="1"/>
</dbReference>
<dbReference type="GO" id="GO:0003682">
    <property type="term" value="F:chromatin binding"/>
    <property type="evidence" value="ECO:0007669"/>
    <property type="project" value="TreeGrafter"/>
</dbReference>
<dbReference type="EMBL" id="RHFK02000021">
    <property type="protein sequence ID" value="TWW57237.1"/>
    <property type="molecule type" value="Genomic_DNA"/>
</dbReference>
<feature type="region of interest" description="Disordered" evidence="10">
    <location>
        <begin position="952"/>
        <end position="1065"/>
    </location>
</feature>
<dbReference type="Pfam" id="PF13919">
    <property type="entry name" value="ASXH"/>
    <property type="match status" value="1"/>
</dbReference>
<feature type="domain" description="DEUBAD" evidence="12">
    <location>
        <begin position="730"/>
        <end position="839"/>
    </location>
</feature>
<feature type="compositionally biased region" description="Low complexity" evidence="10">
    <location>
        <begin position="1286"/>
        <end position="1309"/>
    </location>
</feature>
<feature type="compositionally biased region" description="Acidic residues" evidence="10">
    <location>
        <begin position="1266"/>
        <end position="1275"/>
    </location>
</feature>
<dbReference type="InterPro" id="IPR026905">
    <property type="entry name" value="ASX-like_PHD"/>
</dbReference>
<feature type="compositionally biased region" description="Polar residues" evidence="10">
    <location>
        <begin position="1134"/>
        <end position="1150"/>
    </location>
</feature>
<feature type="compositionally biased region" description="Low complexity" evidence="10">
    <location>
        <begin position="1079"/>
        <end position="1106"/>
    </location>
</feature>
<feature type="region of interest" description="Disordered" evidence="10">
    <location>
        <begin position="1926"/>
        <end position="1946"/>
    </location>
</feature>
<dbReference type="Proteomes" id="UP000324091">
    <property type="component" value="Chromosome 8"/>
</dbReference>
<feature type="compositionally biased region" description="Low complexity" evidence="10">
    <location>
        <begin position="1206"/>
        <end position="1223"/>
    </location>
</feature>
<accession>A0A5C6MV38</accession>
<feature type="compositionally biased region" description="Basic and acidic residues" evidence="10">
    <location>
        <begin position="1109"/>
        <end position="1133"/>
    </location>
</feature>
<feature type="region of interest" description="Disordered" evidence="10">
    <location>
        <begin position="1079"/>
        <end position="1384"/>
    </location>
</feature>
<evidence type="ECO:0000259" key="12">
    <source>
        <dbReference type="PROSITE" id="PS51916"/>
    </source>
</evidence>
<keyword evidence="11" id="KW-0472">Membrane</keyword>
<feature type="transmembrane region" description="Helical" evidence="11">
    <location>
        <begin position="293"/>
        <end position="317"/>
    </location>
</feature>
<evidence type="ECO:0000313" key="14">
    <source>
        <dbReference type="Proteomes" id="UP000324091"/>
    </source>
</evidence>
<comment type="caution">
    <text evidence="13">The sequence shown here is derived from an EMBL/GenBank/DDBJ whole genome shotgun (WGS) entry which is preliminary data.</text>
</comment>
<dbReference type="GO" id="GO:0003677">
    <property type="term" value="F:DNA binding"/>
    <property type="evidence" value="ECO:0007669"/>
    <property type="project" value="InterPro"/>
</dbReference>
<keyword evidence="6" id="KW-0862">Zinc</keyword>